<protein>
    <submittedName>
        <fullName evidence="3">EAL domain-containing protein</fullName>
    </submittedName>
</protein>
<dbReference type="PANTHER" id="PTHR33121:SF79">
    <property type="entry name" value="CYCLIC DI-GMP PHOSPHODIESTERASE PDED-RELATED"/>
    <property type="match status" value="1"/>
</dbReference>
<dbReference type="InterPro" id="IPR001633">
    <property type="entry name" value="EAL_dom"/>
</dbReference>
<dbReference type="Pfam" id="PF05226">
    <property type="entry name" value="CHASE2"/>
    <property type="match status" value="1"/>
</dbReference>
<dbReference type="SMART" id="SM01080">
    <property type="entry name" value="CHASE2"/>
    <property type="match status" value="1"/>
</dbReference>
<dbReference type="SUPFAM" id="SSF141868">
    <property type="entry name" value="EAL domain-like"/>
    <property type="match status" value="1"/>
</dbReference>
<dbReference type="InterPro" id="IPR007890">
    <property type="entry name" value="CHASE2"/>
</dbReference>
<name>A0ABY5L5H5_9SPHN</name>
<keyword evidence="4" id="KW-1185">Reference proteome</keyword>
<dbReference type="Proteomes" id="UP001058533">
    <property type="component" value="Chromosome"/>
</dbReference>
<keyword evidence="1" id="KW-0472">Membrane</keyword>
<dbReference type="InterPro" id="IPR035919">
    <property type="entry name" value="EAL_sf"/>
</dbReference>
<feature type="transmembrane region" description="Helical" evidence="1">
    <location>
        <begin position="306"/>
        <end position="325"/>
    </location>
</feature>
<proteinExistence type="predicted"/>
<dbReference type="Gene3D" id="3.20.20.450">
    <property type="entry name" value="EAL domain"/>
    <property type="match status" value="1"/>
</dbReference>
<keyword evidence="1" id="KW-0812">Transmembrane</keyword>
<dbReference type="EMBL" id="CP101740">
    <property type="protein sequence ID" value="UUL81411.1"/>
    <property type="molecule type" value="Genomic_DNA"/>
</dbReference>
<feature type="domain" description="EAL" evidence="2">
    <location>
        <begin position="520"/>
        <end position="773"/>
    </location>
</feature>
<dbReference type="CDD" id="cd01948">
    <property type="entry name" value="EAL"/>
    <property type="match status" value="1"/>
</dbReference>
<keyword evidence="1" id="KW-1133">Transmembrane helix</keyword>
<reference evidence="3" key="1">
    <citation type="submission" date="2022-07" db="EMBL/GenBank/DDBJ databases">
        <title>Sphingomonas sp. nov., a novel bacterium isolated from the north slope of the Mount Everest.</title>
        <authorList>
            <person name="Cui X."/>
            <person name="Liu Y."/>
        </authorList>
    </citation>
    <scope>NUCLEOTIDE SEQUENCE</scope>
    <source>
        <strain evidence="3">S5-59</strain>
    </source>
</reference>
<dbReference type="SMART" id="SM00052">
    <property type="entry name" value="EAL"/>
    <property type="match status" value="1"/>
</dbReference>
<dbReference type="PROSITE" id="PS50883">
    <property type="entry name" value="EAL"/>
    <property type="match status" value="1"/>
</dbReference>
<evidence type="ECO:0000256" key="1">
    <source>
        <dbReference type="SAM" id="Phobius"/>
    </source>
</evidence>
<dbReference type="Pfam" id="PF00563">
    <property type="entry name" value="EAL"/>
    <property type="match status" value="1"/>
</dbReference>
<evidence type="ECO:0000313" key="4">
    <source>
        <dbReference type="Proteomes" id="UP001058533"/>
    </source>
</evidence>
<dbReference type="RefSeq" id="WP_256505081.1">
    <property type="nucleotide sequence ID" value="NZ_CP101740.1"/>
</dbReference>
<dbReference type="PANTHER" id="PTHR33121">
    <property type="entry name" value="CYCLIC DI-GMP PHOSPHODIESTERASE PDEF"/>
    <property type="match status" value="1"/>
</dbReference>
<feature type="transmembrane region" description="Helical" evidence="1">
    <location>
        <begin position="331"/>
        <end position="351"/>
    </location>
</feature>
<organism evidence="3 4">
    <name type="scientific">Sphingomonas qomolangmaensis</name>
    <dbReference type="NCBI Taxonomy" id="2918765"/>
    <lineage>
        <taxon>Bacteria</taxon>
        <taxon>Pseudomonadati</taxon>
        <taxon>Pseudomonadota</taxon>
        <taxon>Alphaproteobacteria</taxon>
        <taxon>Sphingomonadales</taxon>
        <taxon>Sphingomonadaceae</taxon>
        <taxon>Sphingomonas</taxon>
    </lineage>
</organism>
<evidence type="ECO:0000313" key="3">
    <source>
        <dbReference type="EMBL" id="UUL81411.1"/>
    </source>
</evidence>
<accession>A0ABY5L5H5</accession>
<sequence>MSRLFAIPAVPIAISRRLSLALLAIAAIAGLIAGMTGTGEGIERLLRDARFHLRDTDASGEIHIVEVDARSLRAINRWPWDREEHARVLDRLHAAGAGLIAFDVDFSSPSANPSGDLALAAALRRGGGGVVLPTLTQQASNGASEMVDMLPAPMLRDHAVLAAVSMAPDSDGQVREAPLGVVTAGVARPSLSAMVAERAGSAGLHFPIDFAIDPATIPRHSFVDIRDGRFNPATIAGKRVLIGATAVEIGDRYGVPRFGVIPGVVVQALATETLLRGIPVRLGWGWGAAIALALAAAILRIRRRAPLLITIFAAPVLLFAAALTLETTLGAYPALVPGLVIVTTASIIALVRRMLAMLHRRRAQDAETGMPNRFAMRETLHRATPIRIATARIVEFDKLAAGLSPGQVAQLVCRVRDRLGLVAAGHAIHRIEDRLLAWECDVELRDVGNRFEALRAAMLSPVEVEGRRVDVVLAFGAAEDMTGDVVRACANAALAADYAASAGDAWQLHGGSDEGDLSNELSLLGELDDAVANGEIEVAYQPKLDLATDRITSVEALVRWRHPTRGYLRPDLFIPIAEKGGRITGLTLAVLERTIADLEAWAAAGTPVTGAVNLSAKLVASREFMGLVRERIERAGIAPSMLTFEVTESAAMTDPAGAAAALGAFRALGVRISMDDYGTGQSTLSYLKQLPLDELKIDRSFVQFAHTNRGDAVLVRSTVDLAHELGLKVVAEGVEDAPCLAYLRSIGCDMAQGYLISRPVPANALAELLAIQDAQAAA</sequence>
<gene>
    <name evidence="3" type="ORF">NMP03_09290</name>
</gene>
<dbReference type="InterPro" id="IPR050706">
    <property type="entry name" value="Cyclic-di-GMP_PDE-like"/>
</dbReference>
<feature type="transmembrane region" description="Helical" evidence="1">
    <location>
        <begin position="282"/>
        <end position="299"/>
    </location>
</feature>
<evidence type="ECO:0000259" key="2">
    <source>
        <dbReference type="PROSITE" id="PS50883"/>
    </source>
</evidence>